<dbReference type="Gene3D" id="2.40.170.20">
    <property type="entry name" value="TonB-dependent receptor, beta-barrel domain"/>
    <property type="match status" value="1"/>
</dbReference>
<dbReference type="PANTHER" id="PTHR40980">
    <property type="entry name" value="PLUG DOMAIN-CONTAINING PROTEIN"/>
    <property type="match status" value="1"/>
</dbReference>
<dbReference type="InterPro" id="IPR037066">
    <property type="entry name" value="Plug_dom_sf"/>
</dbReference>
<feature type="domain" description="TonB-dependent receptor plug" evidence="12">
    <location>
        <begin position="64"/>
        <end position="167"/>
    </location>
</feature>
<keyword evidence="2 8" id="KW-0813">Transport</keyword>
<feature type="signal peptide" evidence="10">
    <location>
        <begin position="1"/>
        <end position="28"/>
    </location>
</feature>
<comment type="similarity">
    <text evidence="8 9">Belongs to the TonB-dependent receptor family.</text>
</comment>
<evidence type="ECO:0000256" key="7">
    <source>
        <dbReference type="ARBA" id="ARBA00023237"/>
    </source>
</evidence>
<feature type="domain" description="TonB-dependent receptor-like beta-barrel" evidence="11">
    <location>
        <begin position="507"/>
        <end position="994"/>
    </location>
</feature>
<sequence length="1027" mass="112124">MRQVLGQTTCTWVLAIACCTVASGTARAQQNELPASAPDEQKPDEKIIIVSGVRQSIESAIDDKRRATEIKDSITAEDIGQLANDNISEALQRISGVQVSRSDDGEGRGVQIRGLSDNNVQLNGETISGTAAERGVNFQDLGAELFSGVEILKSPTADSIEGSLGGTINLKTRAPLDGKKDFIFNATATQKHTEVGRLWNQDASVLAIKQFRDTPIGDIGVLVNFGYKETASVAEVYGGGDFEEAPAIWIRKSGADIPQNNANATNANFNYFFQNTISGQANLYRYDLAEDPNGDGVSDSKDVYYIPGQFGFFERVRDDKKKSFNGSLEWKPADNLKLRFDTVLTDIEENLTGANYSINFNVPRAGPLIGGPGNVYSKLEDTPTLGSVYMLESGRLASATNRVGAAPSVNTVDRKSQQYSLEADWDIAPSLNFYVKGSTSRGKANTVVQAQLSTGIEQQGGANTTFNAQDFYNFVDFDQSQGKIPNVTFYEDPFPSPAYGVNGVVAPANIKALNPGDINYARQRYFQYQRNASDTKNKDDSVRFDLTWEPGEGFFKAFKLGGRWAERSFQRAVYQNPNQNAGVYTAFDGVRPPAQLVNIQRIPVSPGSTTDAGAAATAAFLQPCITSAGREGLLAQFDSNLPRVWGSTAGCDLKAVESYFNMIDIRAVNPATGAGYYEQVAQRFDVNEETLAAYLRADFSTALGSVDFFGNVGVRYVKTKTTSGGFIPSATVTGAYDTVKLPGKYDDWLPSANLNFSLTRNLILRAAYTRSLGRPGLSQISPGLSIIRSDVDPNFDGFGTAGNPDLEPVHSDNFDASVEWYYAKGSFLSVAAFMKNIDSTIFLGSSQVPLQIGDEVFAVRTYDNFGGTKIKGIELGMAHAFTYLPGLLSHFGVTANYTIIDESSDLVDQEGDPISRRDLSTKAANLGAYYDDGTFSARLAYNWRSDFTRRENVTLGFARPETLPEIEAARDQLDLALRYKVNKNIRFTFNAINLTNTGTYRYIKYPQLVNYLAYAGRKYNFGVSVSF</sequence>
<dbReference type="InterPro" id="IPR039426">
    <property type="entry name" value="TonB-dep_rcpt-like"/>
</dbReference>
<evidence type="ECO:0000256" key="10">
    <source>
        <dbReference type="SAM" id="SignalP"/>
    </source>
</evidence>
<proteinExistence type="inferred from homology"/>
<dbReference type="InterPro" id="IPR010104">
    <property type="entry name" value="TonB_rcpt_bac"/>
</dbReference>
<comment type="caution">
    <text evidence="13">The sequence shown here is derived from an EMBL/GenBank/DDBJ whole genome shotgun (WGS) entry which is preliminary data.</text>
</comment>
<evidence type="ECO:0000256" key="5">
    <source>
        <dbReference type="ARBA" id="ARBA00023077"/>
    </source>
</evidence>
<evidence type="ECO:0000256" key="3">
    <source>
        <dbReference type="ARBA" id="ARBA00022452"/>
    </source>
</evidence>
<evidence type="ECO:0000313" key="14">
    <source>
        <dbReference type="Proteomes" id="UP001595828"/>
    </source>
</evidence>
<evidence type="ECO:0000256" key="4">
    <source>
        <dbReference type="ARBA" id="ARBA00022692"/>
    </source>
</evidence>
<accession>A0ABV8RTX1</accession>
<dbReference type="PANTHER" id="PTHR40980:SF3">
    <property type="entry name" value="TONB-DEPENDENT RECEPTOR-LIKE BETA-BARREL DOMAIN-CONTAINING PROTEIN"/>
    <property type="match status" value="1"/>
</dbReference>
<dbReference type="InterPro" id="IPR012910">
    <property type="entry name" value="Plug_dom"/>
</dbReference>
<organism evidence="13 14">
    <name type="scientific">Novosphingobium tardum</name>
    <dbReference type="NCBI Taxonomy" id="1538021"/>
    <lineage>
        <taxon>Bacteria</taxon>
        <taxon>Pseudomonadati</taxon>
        <taxon>Pseudomonadota</taxon>
        <taxon>Alphaproteobacteria</taxon>
        <taxon>Sphingomonadales</taxon>
        <taxon>Sphingomonadaceae</taxon>
        <taxon>Novosphingobium</taxon>
    </lineage>
</organism>
<evidence type="ECO:0000256" key="8">
    <source>
        <dbReference type="PROSITE-ProRule" id="PRU01360"/>
    </source>
</evidence>
<dbReference type="InterPro" id="IPR036942">
    <property type="entry name" value="Beta-barrel_TonB_sf"/>
</dbReference>
<keyword evidence="5 9" id="KW-0798">TonB box</keyword>
<dbReference type="PROSITE" id="PS52016">
    <property type="entry name" value="TONB_DEPENDENT_REC_3"/>
    <property type="match status" value="1"/>
</dbReference>
<keyword evidence="10" id="KW-0732">Signal</keyword>
<reference evidence="14" key="1">
    <citation type="journal article" date="2019" name="Int. J. Syst. Evol. Microbiol.">
        <title>The Global Catalogue of Microorganisms (GCM) 10K type strain sequencing project: providing services to taxonomists for standard genome sequencing and annotation.</title>
        <authorList>
            <consortium name="The Broad Institute Genomics Platform"/>
            <consortium name="The Broad Institute Genome Sequencing Center for Infectious Disease"/>
            <person name="Wu L."/>
            <person name="Ma J."/>
        </authorList>
    </citation>
    <scope>NUCLEOTIDE SEQUENCE [LARGE SCALE GENOMIC DNA]</scope>
    <source>
        <strain evidence="14">CGMCC 1.12989</strain>
    </source>
</reference>
<name>A0ABV8RTX1_9SPHN</name>
<keyword evidence="6 8" id="KW-0472">Membrane</keyword>
<gene>
    <name evidence="13" type="ORF">ACFO0A_14840</name>
</gene>
<dbReference type="NCBIfam" id="TIGR01782">
    <property type="entry name" value="TonB-Xanth-Caul"/>
    <property type="match status" value="1"/>
</dbReference>
<keyword evidence="7 8" id="KW-0998">Cell outer membrane</keyword>
<evidence type="ECO:0000259" key="12">
    <source>
        <dbReference type="Pfam" id="PF07715"/>
    </source>
</evidence>
<feature type="chain" id="PRO_5046398896" evidence="10">
    <location>
        <begin position="29"/>
        <end position="1027"/>
    </location>
</feature>
<evidence type="ECO:0000256" key="2">
    <source>
        <dbReference type="ARBA" id="ARBA00022448"/>
    </source>
</evidence>
<keyword evidence="4 8" id="KW-0812">Transmembrane</keyword>
<evidence type="ECO:0000256" key="9">
    <source>
        <dbReference type="RuleBase" id="RU003357"/>
    </source>
</evidence>
<dbReference type="SUPFAM" id="SSF56935">
    <property type="entry name" value="Porins"/>
    <property type="match status" value="1"/>
</dbReference>
<dbReference type="Pfam" id="PF07715">
    <property type="entry name" value="Plug"/>
    <property type="match status" value="1"/>
</dbReference>
<dbReference type="Pfam" id="PF00593">
    <property type="entry name" value="TonB_dep_Rec_b-barrel"/>
    <property type="match status" value="1"/>
</dbReference>
<keyword evidence="14" id="KW-1185">Reference proteome</keyword>
<dbReference type="InterPro" id="IPR000531">
    <property type="entry name" value="Beta-barrel_TonB"/>
</dbReference>
<evidence type="ECO:0000313" key="13">
    <source>
        <dbReference type="EMBL" id="MFC4296332.1"/>
    </source>
</evidence>
<keyword evidence="3 8" id="KW-1134">Transmembrane beta strand</keyword>
<dbReference type="PROSITE" id="PS51257">
    <property type="entry name" value="PROKAR_LIPOPROTEIN"/>
    <property type="match status" value="1"/>
</dbReference>
<dbReference type="Proteomes" id="UP001595828">
    <property type="component" value="Unassembled WGS sequence"/>
</dbReference>
<evidence type="ECO:0000256" key="6">
    <source>
        <dbReference type="ARBA" id="ARBA00023136"/>
    </source>
</evidence>
<dbReference type="EMBL" id="JBHSDR010000008">
    <property type="protein sequence ID" value="MFC4296332.1"/>
    <property type="molecule type" value="Genomic_DNA"/>
</dbReference>
<comment type="subcellular location">
    <subcellularLocation>
        <location evidence="1 8">Cell outer membrane</location>
        <topology evidence="1 8">Multi-pass membrane protein</topology>
    </subcellularLocation>
</comment>
<evidence type="ECO:0000256" key="1">
    <source>
        <dbReference type="ARBA" id="ARBA00004571"/>
    </source>
</evidence>
<evidence type="ECO:0000259" key="11">
    <source>
        <dbReference type="Pfam" id="PF00593"/>
    </source>
</evidence>
<protein>
    <submittedName>
        <fullName evidence="13">TonB-dependent receptor</fullName>
    </submittedName>
</protein>
<dbReference type="Gene3D" id="2.170.130.10">
    <property type="entry name" value="TonB-dependent receptor, plug domain"/>
    <property type="match status" value="1"/>
</dbReference>
<keyword evidence="13" id="KW-0675">Receptor</keyword>